<proteinExistence type="predicted"/>
<gene>
    <name evidence="7" type="ORF">BCF50_0178</name>
    <name evidence="6" type="ORF">EGI05_06910</name>
</gene>
<evidence type="ECO:0000313" key="7">
    <source>
        <dbReference type="EMBL" id="TDX94413.1"/>
    </source>
</evidence>
<dbReference type="GO" id="GO:0008745">
    <property type="term" value="F:N-acetylmuramoyl-L-alanine amidase activity"/>
    <property type="evidence" value="ECO:0007669"/>
    <property type="project" value="UniProtKB-EC"/>
</dbReference>
<evidence type="ECO:0000313" key="9">
    <source>
        <dbReference type="Proteomes" id="UP000295709"/>
    </source>
</evidence>
<dbReference type="GO" id="GO:0009253">
    <property type="term" value="P:peptidoglycan catabolic process"/>
    <property type="evidence" value="ECO:0007669"/>
    <property type="project" value="InterPro"/>
</dbReference>
<reference evidence="6 8" key="1">
    <citation type="submission" date="2018-11" db="EMBL/GenBank/DDBJ databases">
        <title>Proposal to divide the Flavobacteriaceae and reorganize its genera based on Amino Acid Identity values calculated from whole genome sequences.</title>
        <authorList>
            <person name="Nicholson A.C."/>
            <person name="Gulvik C.A."/>
            <person name="Whitney A.M."/>
            <person name="Humrighouse B.W."/>
            <person name="Bell M."/>
            <person name="Holmes B."/>
            <person name="Steigerwalt A."/>
            <person name="Villarma A."/>
            <person name="Sheth M."/>
            <person name="Batra D."/>
            <person name="Pryor J."/>
            <person name="Bernardet J.-F."/>
            <person name="Hugo C."/>
            <person name="Kampfer P."/>
            <person name="Newman J."/>
            <person name="Mcquiston J.R."/>
        </authorList>
    </citation>
    <scope>NUCLEOTIDE SEQUENCE [LARGE SCALE GENOMIC DNA]</scope>
    <source>
        <strain evidence="6 8">DSM 15235</strain>
    </source>
</reference>
<evidence type="ECO:0000313" key="8">
    <source>
        <dbReference type="Proteomes" id="UP000269375"/>
    </source>
</evidence>
<protein>
    <recommendedName>
        <fullName evidence="2">N-acetylmuramoyl-L-alanine amidase</fullName>
        <ecNumber evidence="2">3.5.1.28</ecNumber>
    </recommendedName>
</protein>
<evidence type="ECO:0000313" key="6">
    <source>
        <dbReference type="EMBL" id="ROI00605.1"/>
    </source>
</evidence>
<evidence type="ECO:0000256" key="3">
    <source>
        <dbReference type="ARBA" id="ARBA00022801"/>
    </source>
</evidence>
<dbReference type="EMBL" id="RJTX01000001">
    <property type="protein sequence ID" value="ROI00605.1"/>
    <property type="molecule type" value="Genomic_DNA"/>
</dbReference>
<dbReference type="Gene3D" id="3.40.630.40">
    <property type="entry name" value="Zn-dependent exopeptidases"/>
    <property type="match status" value="1"/>
</dbReference>
<dbReference type="InterPro" id="IPR002508">
    <property type="entry name" value="MurNAc-LAA_cat"/>
</dbReference>
<dbReference type="AlphaFoldDB" id="A0A3N0W6H0"/>
<dbReference type="Pfam" id="PF01520">
    <property type="entry name" value="Amidase_3"/>
    <property type="match status" value="1"/>
</dbReference>
<reference evidence="7 9" key="2">
    <citation type="submission" date="2019-03" db="EMBL/GenBank/DDBJ databases">
        <title>Genomic Encyclopedia of Archaeal and Bacterial Type Strains, Phase II (KMG-II): from individual species to whole genera.</title>
        <authorList>
            <person name="Goeker M."/>
        </authorList>
    </citation>
    <scope>NUCLEOTIDE SEQUENCE [LARGE SCALE GENOMIC DNA]</scope>
    <source>
        <strain evidence="7 9">DSM 15235</strain>
    </source>
</reference>
<comment type="catalytic activity">
    <reaction evidence="1">
        <text>Hydrolyzes the link between N-acetylmuramoyl residues and L-amino acid residues in certain cell-wall glycopeptides.</text>
        <dbReference type="EC" id="3.5.1.28"/>
    </reaction>
</comment>
<dbReference type="PANTHER" id="PTHR30404:SF0">
    <property type="entry name" value="N-ACETYLMURAMOYL-L-ALANINE AMIDASE AMIC"/>
    <property type="match status" value="1"/>
</dbReference>
<dbReference type="EC" id="3.5.1.28" evidence="2"/>
<evidence type="ECO:0000256" key="1">
    <source>
        <dbReference type="ARBA" id="ARBA00001561"/>
    </source>
</evidence>
<sequence>MKALKLLALSLFSTAFLSFTPVKKKYIVIDAGHGGSDLGATHTNFSEKQIVLDIAEQIHEINESQEKYEVFLTRDSDEYKTLSDRTKKINELSPVMVISLHMNSTPETETSKQGHEIFVQSSEESKKIATHITNKLGKCNITERNLHILRETQAPAVVVELGYLNNTKDRDYLTSKKGQKEIAQKFVDFFNEY</sequence>
<dbReference type="EMBL" id="SOQW01000001">
    <property type="protein sequence ID" value="TDX94413.1"/>
    <property type="molecule type" value="Genomic_DNA"/>
</dbReference>
<keyword evidence="9" id="KW-1185">Reference proteome</keyword>
<dbReference type="OrthoDB" id="9806267at2"/>
<dbReference type="GO" id="GO:0030288">
    <property type="term" value="C:outer membrane-bounded periplasmic space"/>
    <property type="evidence" value="ECO:0007669"/>
    <property type="project" value="TreeGrafter"/>
</dbReference>
<evidence type="ECO:0000256" key="4">
    <source>
        <dbReference type="SAM" id="SignalP"/>
    </source>
</evidence>
<comment type="caution">
    <text evidence="6">The sequence shown here is derived from an EMBL/GenBank/DDBJ whole genome shotgun (WGS) entry which is preliminary data.</text>
</comment>
<dbReference type="CDD" id="cd02696">
    <property type="entry name" value="MurNAc-LAA"/>
    <property type="match status" value="1"/>
</dbReference>
<evidence type="ECO:0000256" key="2">
    <source>
        <dbReference type="ARBA" id="ARBA00011901"/>
    </source>
</evidence>
<evidence type="ECO:0000259" key="5">
    <source>
        <dbReference type="SMART" id="SM00646"/>
    </source>
</evidence>
<dbReference type="PANTHER" id="PTHR30404">
    <property type="entry name" value="N-ACETYLMURAMOYL-L-ALANINE AMIDASE"/>
    <property type="match status" value="1"/>
</dbReference>
<feature type="signal peptide" evidence="4">
    <location>
        <begin position="1"/>
        <end position="18"/>
    </location>
</feature>
<organism evidence="6 8">
    <name type="scientific">Chryseobacterium daecheongense</name>
    <dbReference type="NCBI Taxonomy" id="192389"/>
    <lineage>
        <taxon>Bacteria</taxon>
        <taxon>Pseudomonadati</taxon>
        <taxon>Bacteroidota</taxon>
        <taxon>Flavobacteriia</taxon>
        <taxon>Flavobacteriales</taxon>
        <taxon>Weeksellaceae</taxon>
        <taxon>Chryseobacterium group</taxon>
        <taxon>Chryseobacterium</taxon>
    </lineage>
</organism>
<feature type="chain" id="PRO_5018118858" description="N-acetylmuramoyl-L-alanine amidase" evidence="4">
    <location>
        <begin position="19"/>
        <end position="193"/>
    </location>
</feature>
<dbReference type="SUPFAM" id="SSF53187">
    <property type="entry name" value="Zn-dependent exopeptidases"/>
    <property type="match status" value="1"/>
</dbReference>
<accession>A0A3N0W6H0</accession>
<dbReference type="Proteomes" id="UP000295709">
    <property type="component" value="Unassembled WGS sequence"/>
</dbReference>
<dbReference type="RefSeq" id="WP_123262302.1">
    <property type="nucleotide sequence ID" value="NZ_RJTX01000001.1"/>
</dbReference>
<dbReference type="SMART" id="SM00646">
    <property type="entry name" value="Ami_3"/>
    <property type="match status" value="1"/>
</dbReference>
<dbReference type="Proteomes" id="UP000269375">
    <property type="component" value="Unassembled WGS sequence"/>
</dbReference>
<dbReference type="InterPro" id="IPR050695">
    <property type="entry name" value="N-acetylmuramoyl_amidase_3"/>
</dbReference>
<keyword evidence="4" id="KW-0732">Signal</keyword>
<keyword evidence="3" id="KW-0378">Hydrolase</keyword>
<name>A0A3N0W6H0_9FLAO</name>
<feature type="domain" description="MurNAc-LAA" evidence="5">
    <location>
        <begin position="86"/>
        <end position="185"/>
    </location>
</feature>